<dbReference type="Proteomes" id="UP000682733">
    <property type="component" value="Unassembled WGS sequence"/>
</dbReference>
<dbReference type="EMBL" id="CAJNOK010010685">
    <property type="protein sequence ID" value="CAF1122156.1"/>
    <property type="molecule type" value="Genomic_DNA"/>
</dbReference>
<keyword evidence="5" id="KW-1185">Reference proteome</keyword>
<dbReference type="Proteomes" id="UP000681722">
    <property type="component" value="Unassembled WGS sequence"/>
</dbReference>
<gene>
    <name evidence="2" type="ORF">GPM918_LOCUS30145</name>
    <name evidence="1" type="ORF">OVA965_LOCUS20234</name>
    <name evidence="4" type="ORF">SRO942_LOCUS30749</name>
    <name evidence="3" type="ORF">TMI583_LOCUS20551</name>
</gene>
<proteinExistence type="predicted"/>
<dbReference type="EMBL" id="CAJOBA010017766">
    <property type="protein sequence ID" value="CAF3896885.1"/>
    <property type="molecule type" value="Genomic_DNA"/>
</dbReference>
<evidence type="ECO:0000313" key="1">
    <source>
        <dbReference type="EMBL" id="CAF1122156.1"/>
    </source>
</evidence>
<dbReference type="AlphaFoldDB" id="A0A815G827"/>
<dbReference type="OrthoDB" id="10622611at2759"/>
<evidence type="ECO:0000313" key="5">
    <source>
        <dbReference type="Proteomes" id="UP000663829"/>
    </source>
</evidence>
<name>A0A815G827_9BILA</name>
<organism evidence="2 5">
    <name type="scientific">Didymodactylos carnosus</name>
    <dbReference type="NCBI Taxonomy" id="1234261"/>
    <lineage>
        <taxon>Eukaryota</taxon>
        <taxon>Metazoa</taxon>
        <taxon>Spiralia</taxon>
        <taxon>Gnathifera</taxon>
        <taxon>Rotifera</taxon>
        <taxon>Eurotatoria</taxon>
        <taxon>Bdelloidea</taxon>
        <taxon>Philodinida</taxon>
        <taxon>Philodinidae</taxon>
        <taxon>Didymodactylos</taxon>
    </lineage>
</organism>
<comment type="caution">
    <text evidence="2">The sequence shown here is derived from an EMBL/GenBank/DDBJ whole genome shotgun (WGS) entry which is preliminary data.</text>
</comment>
<evidence type="ECO:0000313" key="4">
    <source>
        <dbReference type="EMBL" id="CAF4191534.1"/>
    </source>
</evidence>
<dbReference type="Proteomes" id="UP000677228">
    <property type="component" value="Unassembled WGS sequence"/>
</dbReference>
<evidence type="ECO:0000313" key="3">
    <source>
        <dbReference type="EMBL" id="CAF3896885.1"/>
    </source>
</evidence>
<dbReference type="EMBL" id="CAJNOQ010014108">
    <property type="protein sequence ID" value="CAF1335053.1"/>
    <property type="molecule type" value="Genomic_DNA"/>
</dbReference>
<protein>
    <submittedName>
        <fullName evidence="2">Uncharacterized protein</fullName>
    </submittedName>
</protein>
<accession>A0A815G827</accession>
<reference evidence="2" key="1">
    <citation type="submission" date="2021-02" db="EMBL/GenBank/DDBJ databases">
        <authorList>
            <person name="Nowell W R."/>
        </authorList>
    </citation>
    <scope>NUCLEOTIDE SEQUENCE</scope>
</reference>
<evidence type="ECO:0000313" key="2">
    <source>
        <dbReference type="EMBL" id="CAF1335053.1"/>
    </source>
</evidence>
<dbReference type="EMBL" id="CAJOBC010055452">
    <property type="protein sequence ID" value="CAF4191534.1"/>
    <property type="molecule type" value="Genomic_DNA"/>
</dbReference>
<sequence length="882" mass="102580">MASDSTDEKFESLMKHYMEYFFARERFRVRITQKQEQDVIETYKKMLDLGIKGATDPGPSLQWFKEFFAENWEWFQSEGIGLMNDDLFPREEVAKLYSKLEDIGKGPKPGLADKDEKFITQLNYCKIHSLRMRIPGEIISITKKQNQEAMVSWKTLLDYVLKNTERKAELSTAEEETLRSDFERWLFYNHKFIKVQIGIIRKNEIGSDEDRNELQNYLEKVAEKLKKWAPLTYRIFGLPCGIDGGPLGNEKIDLTLMTEDVDLITQFFEDRKYKHQAIPGLTRTHLKNKALQPNNKNFPASTLFNNMDEVRELLASRYISLSTDKSLFHDYRCSSLLTDRTGVFTGNGVVFIYITGHGMSPELANELMKGLIPLDKKHPQYKGYLVAQPGHGCLRPDELLEGGQIVAFTKFIGVQDFILEFLETCRTNQVEESISPDFESEPEIFQQRHLVIVADACFSGNWIKNNLAEQFKAAYIKGTDISITIQTSTNGQLPSYGYFFTPLFVELQTLDEKTLADLANEFTRLSKESKSPFSTQLQERLRVEELPTPQFCYYETVCNSQKNDQMNYLLPNPRAYENKLYFTVHNLNFFVDSNFFAFLSLRHMNNSLGPDISSLKLRPLLNRDEGQQFLERLTRAKTIKIRGMKLKKFKDNTPMCIAAVRSPDNKFQGKHILTEIGEYWYHLHVHFDGVSNNRTPFPGKITHIKLVYADEGALQYIQRGQYDEQDIFSDASEDNQDDYEAMGGKLAAVRFVKRNAEFFVGNWKKYRNELKTCLVEWGQMQPINTFLSKGQVQNGIEVEERDKILFRNIWSDKSLWEKLQPVQFGAVLVRQRSRCLTTSQELVGQIVDRIRTEFLDDRYLEYKPKEEKKKQEERPAIEYMDA</sequence>
<dbReference type="Proteomes" id="UP000663829">
    <property type="component" value="Unassembled WGS sequence"/>
</dbReference>